<keyword evidence="9 13" id="KW-0418">Kinase</keyword>
<sequence length="192" mass="20298">MLIAPRFWSDTRARAVPRLLAPIERVVTAVAVRRACRPRWHASVPVLCCGNATVGGAGKTTLAIDMVERLRDRGRNVHCLTRGYGGQVRGVVKVDPALHTAAMVGDEALLLAAHAPTWVSADRSAGARAAVAAGADCLVLDDGFQNTTLFQDLPVLVVDGAAGFGNGHVLPAGPLREPLRQAFDRARAVVII</sequence>
<accession>A0A850PKC9</accession>
<comment type="function">
    <text evidence="1">Transfers the gamma-phosphate of ATP to the 4'-position of a tetraacyldisaccharide 1-phosphate intermediate (termed DS-1-P) to form tetraacyldisaccharide 1,4'-bis-phosphate (lipid IVA).</text>
</comment>
<dbReference type="AlphaFoldDB" id="A0A850PKC9"/>
<evidence type="ECO:0000256" key="9">
    <source>
        <dbReference type="ARBA" id="ARBA00022777"/>
    </source>
</evidence>
<name>A0A850PKC9_9PROT</name>
<dbReference type="InterPro" id="IPR027417">
    <property type="entry name" value="P-loop_NTPase"/>
</dbReference>
<reference evidence="13 14" key="1">
    <citation type="submission" date="2020-06" db="EMBL/GenBank/DDBJ databases">
        <title>Description of novel acetic acid bacteria.</title>
        <authorList>
            <person name="Sombolestani A."/>
        </authorList>
    </citation>
    <scope>NUCLEOTIDE SEQUENCE [LARGE SCALE GENOMIC DNA]</scope>
    <source>
        <strain evidence="13 14">LMG 27010</strain>
    </source>
</reference>
<proteinExistence type="predicted"/>
<dbReference type="InterPro" id="IPR003758">
    <property type="entry name" value="LpxK"/>
</dbReference>
<evidence type="ECO:0000256" key="5">
    <source>
        <dbReference type="ARBA" id="ARBA00022516"/>
    </source>
</evidence>
<dbReference type="EC" id="2.7.1.130" evidence="3 12"/>
<keyword evidence="11" id="KW-0443">Lipid metabolism</keyword>
<dbReference type="GO" id="GO:0009244">
    <property type="term" value="P:lipopolysaccharide core region biosynthetic process"/>
    <property type="evidence" value="ECO:0007669"/>
    <property type="project" value="TreeGrafter"/>
</dbReference>
<dbReference type="EMBL" id="JABXXR010000327">
    <property type="protein sequence ID" value="NVN42212.1"/>
    <property type="molecule type" value="Genomic_DNA"/>
</dbReference>
<dbReference type="Pfam" id="PF02606">
    <property type="entry name" value="LpxK"/>
    <property type="match status" value="1"/>
</dbReference>
<protein>
    <recommendedName>
        <fullName evidence="4 12">Tetraacyldisaccharide 4'-kinase</fullName>
        <ecNumber evidence="3 12">2.7.1.130</ecNumber>
    </recommendedName>
</protein>
<dbReference type="UniPathway" id="UPA00359">
    <property type="reaction ID" value="UER00482"/>
</dbReference>
<keyword evidence="14" id="KW-1185">Reference proteome</keyword>
<dbReference type="PANTHER" id="PTHR42724">
    <property type="entry name" value="TETRAACYLDISACCHARIDE 4'-KINASE"/>
    <property type="match status" value="1"/>
</dbReference>
<dbReference type="GO" id="GO:0005886">
    <property type="term" value="C:plasma membrane"/>
    <property type="evidence" value="ECO:0007669"/>
    <property type="project" value="TreeGrafter"/>
</dbReference>
<evidence type="ECO:0000256" key="7">
    <source>
        <dbReference type="ARBA" id="ARBA00022679"/>
    </source>
</evidence>
<comment type="caution">
    <text evidence="13">The sequence shown here is derived from an EMBL/GenBank/DDBJ whole genome shotgun (WGS) entry which is preliminary data.</text>
</comment>
<evidence type="ECO:0000256" key="1">
    <source>
        <dbReference type="ARBA" id="ARBA00002274"/>
    </source>
</evidence>
<evidence type="ECO:0000313" key="13">
    <source>
        <dbReference type="EMBL" id="NVN42212.1"/>
    </source>
</evidence>
<dbReference type="PANTHER" id="PTHR42724:SF1">
    <property type="entry name" value="TETRAACYLDISACCHARIDE 4'-KINASE, MITOCHONDRIAL-RELATED"/>
    <property type="match status" value="1"/>
</dbReference>
<feature type="non-terminal residue" evidence="13">
    <location>
        <position position="192"/>
    </location>
</feature>
<evidence type="ECO:0000256" key="8">
    <source>
        <dbReference type="ARBA" id="ARBA00022741"/>
    </source>
</evidence>
<keyword evidence="10" id="KW-0067">ATP-binding</keyword>
<evidence type="ECO:0000256" key="11">
    <source>
        <dbReference type="ARBA" id="ARBA00023098"/>
    </source>
</evidence>
<evidence type="ECO:0000256" key="4">
    <source>
        <dbReference type="ARBA" id="ARBA00016436"/>
    </source>
</evidence>
<evidence type="ECO:0000256" key="2">
    <source>
        <dbReference type="ARBA" id="ARBA00004870"/>
    </source>
</evidence>
<evidence type="ECO:0000313" key="14">
    <source>
        <dbReference type="Proteomes" id="UP000585665"/>
    </source>
</evidence>
<dbReference type="NCBIfam" id="TIGR00682">
    <property type="entry name" value="lpxK"/>
    <property type="match status" value="1"/>
</dbReference>
<organism evidence="13 14">
    <name type="scientific">Ameyamaea chiangmaiensis</name>
    <dbReference type="NCBI Taxonomy" id="442969"/>
    <lineage>
        <taxon>Bacteria</taxon>
        <taxon>Pseudomonadati</taxon>
        <taxon>Pseudomonadota</taxon>
        <taxon>Alphaproteobacteria</taxon>
        <taxon>Acetobacterales</taxon>
        <taxon>Acetobacteraceae</taxon>
        <taxon>Ameyamaea</taxon>
    </lineage>
</organism>
<dbReference type="SUPFAM" id="SSF52540">
    <property type="entry name" value="P-loop containing nucleoside triphosphate hydrolases"/>
    <property type="match status" value="1"/>
</dbReference>
<comment type="pathway">
    <text evidence="2">Glycolipid biosynthesis; lipid IV(A) biosynthesis; lipid IV(A) from (3R)-3-hydroxytetradecanoyl-[acyl-carrier-protein] and UDP-N-acetyl-alpha-D-glucosamine: step 6/6.</text>
</comment>
<keyword evidence="7 13" id="KW-0808">Transferase</keyword>
<keyword evidence="5" id="KW-0444">Lipid biosynthesis</keyword>
<gene>
    <name evidence="13" type="primary">lpxK</name>
    <name evidence="13" type="ORF">HUK82_16830</name>
</gene>
<evidence type="ECO:0000256" key="6">
    <source>
        <dbReference type="ARBA" id="ARBA00022556"/>
    </source>
</evidence>
<keyword evidence="8" id="KW-0547">Nucleotide-binding</keyword>
<keyword evidence="6" id="KW-0441">Lipid A biosynthesis</keyword>
<dbReference type="GO" id="GO:0005524">
    <property type="term" value="F:ATP binding"/>
    <property type="evidence" value="ECO:0007669"/>
    <property type="project" value="UniProtKB-KW"/>
</dbReference>
<dbReference type="Proteomes" id="UP000585665">
    <property type="component" value="Unassembled WGS sequence"/>
</dbReference>
<dbReference type="GO" id="GO:0009245">
    <property type="term" value="P:lipid A biosynthetic process"/>
    <property type="evidence" value="ECO:0007669"/>
    <property type="project" value="UniProtKB-UniRule"/>
</dbReference>
<dbReference type="GO" id="GO:0009029">
    <property type="term" value="F:lipid-A 4'-kinase activity"/>
    <property type="evidence" value="ECO:0007669"/>
    <property type="project" value="UniProtKB-UniRule"/>
</dbReference>
<evidence type="ECO:0000256" key="12">
    <source>
        <dbReference type="NCBIfam" id="TIGR00682"/>
    </source>
</evidence>
<evidence type="ECO:0000256" key="10">
    <source>
        <dbReference type="ARBA" id="ARBA00022840"/>
    </source>
</evidence>
<evidence type="ECO:0000256" key="3">
    <source>
        <dbReference type="ARBA" id="ARBA00012071"/>
    </source>
</evidence>